<feature type="region of interest" description="Disordered" evidence="1">
    <location>
        <begin position="180"/>
        <end position="243"/>
    </location>
</feature>
<feature type="compositionally biased region" description="Low complexity" evidence="1">
    <location>
        <begin position="215"/>
        <end position="224"/>
    </location>
</feature>
<feature type="compositionally biased region" description="Basic and acidic residues" evidence="1">
    <location>
        <begin position="2457"/>
        <end position="2480"/>
    </location>
</feature>
<dbReference type="Proteomes" id="UP001281761">
    <property type="component" value="Unassembled WGS sequence"/>
</dbReference>
<reference evidence="3 4" key="1">
    <citation type="journal article" date="2022" name="bioRxiv">
        <title>Genomics of Preaxostyla Flagellates Illuminates Evolutionary Transitions and the Path Towards Mitochondrial Loss.</title>
        <authorList>
            <person name="Novak L.V.F."/>
            <person name="Treitli S.C."/>
            <person name="Pyrih J."/>
            <person name="Halakuc P."/>
            <person name="Pipaliya S.V."/>
            <person name="Vacek V."/>
            <person name="Brzon O."/>
            <person name="Soukal P."/>
            <person name="Eme L."/>
            <person name="Dacks J.B."/>
            <person name="Karnkowska A."/>
            <person name="Elias M."/>
            <person name="Hampl V."/>
        </authorList>
    </citation>
    <scope>NUCLEOTIDE SEQUENCE [LARGE SCALE GENOMIC DNA]</scope>
    <source>
        <strain evidence="3">NAU3</strain>
        <tissue evidence="3">Gut</tissue>
    </source>
</reference>
<name>A0ABQ9X8I7_9EUKA</name>
<proteinExistence type="predicted"/>
<feature type="region of interest" description="Disordered" evidence="1">
    <location>
        <begin position="551"/>
        <end position="571"/>
    </location>
</feature>
<evidence type="ECO:0000313" key="3">
    <source>
        <dbReference type="EMBL" id="KAK2948778.1"/>
    </source>
</evidence>
<sequence length="3000" mass="333151">MPSNPPPEIAPEDVTYISFSYTTRILALTLIRHLLLFSPPDVVNRMQRTALYSGILAHFLDEAVNPLSFNPLSSQYHLRDCLRDLFFLLIPPAGMEWLEFLIEPHLLKSSFLPSPLHPNQTHALNSLPHLHADFADTLQPFYLHPHTPNASPSSPTPTARKTLPFPPTFPLVHDVDLTEPVDGRVSPSLTPPPMILPQTPLPSSSLNRTTPTIELTSSSGLPSGSPLPLPSPSPTQSGVDTENSLSWTWHQPNYLLSPFMLPPHSVYAQMSPYFFTPILSPAALGTYHPSISSFLSSSLREAHQFKNHSYFKGWTIVDPNLVKHDASSSIHSLLRFADLSLDQTAFIALAVKEIQRLRILKQKEQVRGNDYATGMLESMDTDQYAPSLTESTLKSFASATHLRKTIQMDNSGKPLSHPTCFADWMVYHREKKEWVSPGSGNEALKVGVKKDLFPSMLLFTLNDLLSDRYQAEHAASTRQRQISKKEGKVSDSAQNADDEAINSEIDRLARKMRMEEDAKVVTVKDKDGNPIMGRLGEKDVDKVRAMMAAETEMNEREKSRNKEAEGEEEQQEILLSLPCPFIPLNVGLFWSLFDSSFVSPSLIWNEQERTRMRNELKNQILLNDQQNQQEREDQHRRESGHKLKTAHEPNRAKSPDRKTNVLFSSPLTSAPQQKQPQPTQNSAGRTVTLNTRPETAAVIFVVLDVSLSIFSFPHCDEHPIVDESSEQTDSPADFSSFSIVEIGVGIVCVVVVLPFLSSITLSVDKTRNSTFDAHSDHFLLYGTESAGCADAGVGAFHRIRVTEETSHFVDTGDVVNGAAFFLYSLANPALFTEQLIERLEQLAPNISESAELIQTSPFATEVSLSSPTLSSFLLFPFTPSTLSHSTLFSSNASTTLFCLSSLLLHLRLLIASVRLIPHTRYQIPFSLLHTILNNSIHFFKILFQFIREASSTGSAFTTPLTRPDEHAGVLKSSILSNRPALFLLSSLIFKIFHSSLSMLHTLSSSSRTFFERGGINTLQESFLLLPFLFSLFPSSSPLTPPTHISSRINVIRKNKQQQQPQMELTSSVASLDSSLSEDQEKGVRVRVSSMLNHPVSFHSSLLTIQTLGSLNAVFEANKSYPNSIGQRNLPSSLESKNQQFGKAMNMKLNRMMLLKSLLVEGDLKLFDPSLVEEMNTLSIFFIRRLTASFSSSHAKLHLFKSLYEVYKQEEYSFLKRRADRALELSELGHTIHDLNTLAPSDAFTPLSAFSHLLPSDQPCPLCERIQVLLEEDTHDKTNFLSFISTISHEFDTDRFKTENELSGVKWTKDENGDVEKERAESVRSNPLVVWERVIPNIASDDKKAVGYFEQRVPLFTESEMNIETKERLFLPSTITRDVDLESSFSFSSDDDDFSMLDDDDALSDSDQDDSDDRKDGEGSVRTQESETDRSIRMLVRKTRQMSRHFSSSKLNRLMGSTPGSGQKTIGLSRLGQSTFVVTDEAEEEETSEYLTSGDDSDDLSSRSSASSNASSNWSILSTHEANPDEPQLPTTVDFDSFEQIGEQHPYLTNGSLRGTQWGECRDDWRSDDILSLFSFFPLSGVHNSVDVFTNSFLPRQTMSQLLQLFFFVQGQSAPLPLGRLSMFYETPDFVSCVLLLCSITRSLVTNFPQIVFQSEERPKESARHVETHTFKSKALFQSMMTLFILPLENIQSAVSVLFLSLLFCSSQLSQNASASILSPYLVNSCHLPLFILFSLKFDCPLEKACLIKSILANHYRVGTSVFDEKDKKQENGEEGEFNDSLTLSHTLTLSFSSIAFDGHAFLTAESTLPQSQFVQLLPPSTICSLFICPPRPSDCRTLPSDALRQKLPIPFPTSVLSLPQPHLFKSHHHTLANFLRIVNPRKGHFQSPGGIDTIYGLSSESRDILHSTTLSLLTNFLTSLSNHTTTSPFSHIYPASSLSSTLTHPPSPQISTSQSFHQSPLRHTSIPPPSIHSFSSSPAVSRSSSCVTFNPPFTFTHPTHVQFRPFTELPVPHTPSCLLLYPSLTSDILIPSSPGFSLVSVSSLLASLASDGNFTNVLPPPILFQPFVSLPTLDANEAALNRSLQTRFPSWPQLTERSPIQISNRKSSVSFEHSPSHSFFLLTAGFPFLALLNSPAVIALTTLHSVKLNNSEKKEEANPFLARSEPKIWASQQPTLLTQLCHTISSIVEEVMGSDDLSRPELHPFSQAVQVRSLYHSNIPLCCVLLDTLTLSLTISPRLAVSTGIVVSGKDSEIGAFGVSKVLLILRRLLAHSELTSLHSSTGPLSLPSSTYSPFIPSFLPPLLRLLAAVLTSDLLPSHTNHASLRTFIESDGIALLFLTAQNILFPVLSAYISLTQPSSDRNALCAPSLFASNFTQNLSSCFLSIFSIGIAAYHLISAEQSSTVLRETLAGEIRRYSISKGKKEDQIETEEKPKKMSRRKESKGEDSDDGLSESSSDEKEGKDTSKKEEESTDVPKHEGGTWTSRKQTLLTTLVRIVTGIFTLSIPAIGLLFNLTHSSVEAGTPISISCLLSLPQNELIAQNSILASSMQTKQDPLLFLLIHLGLSVVSFLFTESFHIKKEEGKGGKLKRLGTVVYTQEMAEQIREGLKNQMEMEKEGEETMESSDVSPIKDADPILQPESHALSIGVSSSSLIYSQLLKDQTVPLLLHLALFCPCSLPVPEYPAFPVSAEWKHDQNLYRTVSGLSQLVVTHTSSLVSLEAMRVLFFILKINKAAIERSLVHVHLPSNIPSPVVPEDVKKQLMSSATMFYAWRAGMEEHEIAEARISKGEMLATSNRLRPVANSDVPAKQIPGPISGSGSGMRFRSTISTSSPSTLGKKGSWMGREAGGRMEEMLRVGQGHTQGGVVSTRRDGREGREESIDSEDDVVERGDLIILHAGLKEEEVRKKGKKWIGYEKEAWIGWKENGVTVFEELWSVCELIWRRKKKEGSGKKEKKSKSGKDSDRSGLVGVLSEEQQRIEEMKKEEAGKLQILQTPPPQ</sequence>
<feature type="transmembrane region" description="Helical" evidence="2">
    <location>
        <begin position="2557"/>
        <end position="2574"/>
    </location>
</feature>
<keyword evidence="4" id="KW-1185">Reference proteome</keyword>
<feature type="region of interest" description="Disordered" evidence="1">
    <location>
        <begin position="1940"/>
        <end position="1964"/>
    </location>
</feature>
<feature type="region of interest" description="Disordered" evidence="1">
    <location>
        <begin position="145"/>
        <end position="165"/>
    </location>
</feature>
<gene>
    <name evidence="3" type="ORF">BLNAU_16313</name>
</gene>
<keyword evidence="2" id="KW-0812">Transmembrane</keyword>
<feature type="compositionally biased region" description="Basic and acidic residues" evidence="1">
    <location>
        <begin position="553"/>
        <end position="564"/>
    </location>
</feature>
<feature type="compositionally biased region" description="Basic and acidic residues" evidence="1">
    <location>
        <begin position="1411"/>
        <end position="1431"/>
    </location>
</feature>
<accession>A0ABQ9X8I7</accession>
<evidence type="ECO:0000313" key="4">
    <source>
        <dbReference type="Proteomes" id="UP001281761"/>
    </source>
</evidence>
<feature type="region of interest" description="Disordered" evidence="1">
    <location>
        <begin position="623"/>
        <end position="687"/>
    </location>
</feature>
<dbReference type="EMBL" id="JARBJD010000169">
    <property type="protein sequence ID" value="KAK2948778.1"/>
    <property type="molecule type" value="Genomic_DNA"/>
</dbReference>
<comment type="caution">
    <text evidence="3">The sequence shown here is derived from an EMBL/GenBank/DDBJ whole genome shotgun (WGS) entry which is preliminary data.</text>
</comment>
<evidence type="ECO:0000256" key="1">
    <source>
        <dbReference type="SAM" id="MobiDB-lite"/>
    </source>
</evidence>
<feature type="compositionally biased region" description="Acidic residues" evidence="1">
    <location>
        <begin position="1395"/>
        <end position="1410"/>
    </location>
</feature>
<organism evidence="3 4">
    <name type="scientific">Blattamonas nauphoetae</name>
    <dbReference type="NCBI Taxonomy" id="2049346"/>
    <lineage>
        <taxon>Eukaryota</taxon>
        <taxon>Metamonada</taxon>
        <taxon>Preaxostyla</taxon>
        <taxon>Oxymonadida</taxon>
        <taxon>Blattamonas</taxon>
    </lineage>
</organism>
<feature type="region of interest" description="Disordered" evidence="1">
    <location>
        <begin position="474"/>
        <end position="496"/>
    </location>
</feature>
<feature type="compositionally biased region" description="Polar residues" evidence="1">
    <location>
        <begin position="203"/>
        <end position="214"/>
    </location>
</feature>
<feature type="region of interest" description="Disordered" evidence="1">
    <location>
        <begin position="2948"/>
        <end position="2972"/>
    </location>
</feature>
<evidence type="ECO:0008006" key="5">
    <source>
        <dbReference type="Google" id="ProtNLM"/>
    </source>
</evidence>
<feature type="compositionally biased region" description="Polar residues" evidence="1">
    <location>
        <begin position="1949"/>
        <end position="1962"/>
    </location>
</feature>
<feature type="transmembrane region" description="Helical" evidence="2">
    <location>
        <begin position="2494"/>
        <end position="2513"/>
    </location>
</feature>
<feature type="compositionally biased region" description="Polar residues" evidence="1">
    <location>
        <begin position="2827"/>
        <end position="2836"/>
    </location>
</feature>
<feature type="region of interest" description="Disordered" evidence="1">
    <location>
        <begin position="2805"/>
        <end position="2842"/>
    </location>
</feature>
<feature type="compositionally biased region" description="Low complexity" evidence="1">
    <location>
        <begin position="145"/>
        <end position="159"/>
    </location>
</feature>
<feature type="compositionally biased region" description="Polar residues" evidence="1">
    <location>
        <begin position="661"/>
        <end position="687"/>
    </location>
</feature>
<feature type="compositionally biased region" description="Basic and acidic residues" evidence="1">
    <location>
        <begin position="629"/>
        <end position="659"/>
    </location>
</feature>
<keyword evidence="2" id="KW-0472">Membrane</keyword>
<feature type="compositionally biased region" description="Basic and acidic residues" evidence="1">
    <location>
        <begin position="2870"/>
        <end position="2881"/>
    </location>
</feature>
<evidence type="ECO:0000256" key="2">
    <source>
        <dbReference type="SAM" id="Phobius"/>
    </source>
</evidence>
<protein>
    <recommendedName>
        <fullName evidence="5">HECT-type E3 ubiquitin transferase</fullName>
    </recommendedName>
</protein>
<feature type="compositionally biased region" description="Basic and acidic residues" evidence="1">
    <location>
        <begin position="2949"/>
        <end position="2966"/>
    </location>
</feature>
<keyword evidence="2" id="KW-1133">Transmembrane helix</keyword>
<feature type="compositionally biased region" description="Polar residues" evidence="1">
    <location>
        <begin position="1457"/>
        <end position="1476"/>
    </location>
</feature>
<feature type="region of interest" description="Disordered" evidence="1">
    <location>
        <begin position="1395"/>
        <end position="1513"/>
    </location>
</feature>
<feature type="compositionally biased region" description="Basic and acidic residues" evidence="1">
    <location>
        <begin position="2422"/>
        <end position="2435"/>
    </location>
</feature>
<feature type="region of interest" description="Disordered" evidence="1">
    <location>
        <begin position="2859"/>
        <end position="2885"/>
    </location>
</feature>
<feature type="region of interest" description="Disordered" evidence="1">
    <location>
        <begin position="2421"/>
        <end position="2482"/>
    </location>
</feature>
<feature type="compositionally biased region" description="Low complexity" evidence="1">
    <location>
        <begin position="1501"/>
        <end position="1513"/>
    </location>
</feature>